<keyword evidence="1 3" id="KW-0378">Hydrolase</keyword>
<evidence type="ECO:0000259" key="2">
    <source>
        <dbReference type="Pfam" id="PF07859"/>
    </source>
</evidence>
<name>A0ABT6ZE90_9MICO</name>
<reference evidence="3 4" key="1">
    <citation type="submission" date="2023-05" db="EMBL/GenBank/DDBJ databases">
        <title>Microbacterium dauci sp.nov., Isolated from Carrot Rhizosphere Soil.</title>
        <authorList>
            <person name="Xiao Z."/>
            <person name="Zheng J."/>
        </authorList>
    </citation>
    <scope>NUCLEOTIDE SEQUENCE [LARGE SCALE GENOMIC DNA]</scope>
    <source>
        <strain evidence="3 4">LX3-4</strain>
    </source>
</reference>
<dbReference type="PANTHER" id="PTHR48081">
    <property type="entry name" value="AB HYDROLASE SUPERFAMILY PROTEIN C4A8.06C"/>
    <property type="match status" value="1"/>
</dbReference>
<evidence type="ECO:0000256" key="1">
    <source>
        <dbReference type="ARBA" id="ARBA00022801"/>
    </source>
</evidence>
<dbReference type="RefSeq" id="WP_283716089.1">
    <property type="nucleotide sequence ID" value="NZ_JASJND010000005.1"/>
</dbReference>
<protein>
    <submittedName>
        <fullName evidence="3">Alpha/beta hydrolase fold domain-containing protein</fullName>
    </submittedName>
</protein>
<dbReference type="InterPro" id="IPR013094">
    <property type="entry name" value="AB_hydrolase_3"/>
</dbReference>
<dbReference type="PANTHER" id="PTHR48081:SF8">
    <property type="entry name" value="ALPHA_BETA HYDROLASE FOLD-3 DOMAIN-CONTAINING PROTEIN-RELATED"/>
    <property type="match status" value="1"/>
</dbReference>
<sequence length="366" mass="38104">MNVDLAELLEDVASARDASGDGGARPLPPRGRDESVEHWLSVVASARHDADRRAVEHRRIVDRAARLRFGVELSQLVPSASADLERSSFTLAVPMRAELADLGSALAHAPVGAEPPSGAALVDHVTVRVTAPRAPRAAIVRLHGGAFWMGGGEVSHAIDGVAIERMAHVANAAVFDVDYRLAPEHPFPAAIIDTVTVLAAVRSGVAGLPAFANIALAGTSSGGNIAVLAAQVDAAVRSTEPRLAALALVVPSLLLSEVPDAVRADAQSWHQRQAQLTGYLGTTIAPTSPWASPAVASVASGMPPVFVAVAEHDEVAFGADRFCRAVRAGGGLAEHRTYAMTHVTATPHVEAAMIEDLAQFLAERLA</sequence>
<organism evidence="3 4">
    <name type="scientific">Microbacterium dauci</name>
    <dbReference type="NCBI Taxonomy" id="3048008"/>
    <lineage>
        <taxon>Bacteria</taxon>
        <taxon>Bacillati</taxon>
        <taxon>Actinomycetota</taxon>
        <taxon>Actinomycetes</taxon>
        <taxon>Micrococcales</taxon>
        <taxon>Microbacteriaceae</taxon>
        <taxon>Microbacterium</taxon>
    </lineage>
</organism>
<proteinExistence type="predicted"/>
<dbReference type="Gene3D" id="3.40.50.1820">
    <property type="entry name" value="alpha/beta hydrolase"/>
    <property type="match status" value="1"/>
</dbReference>
<dbReference type="Proteomes" id="UP001321481">
    <property type="component" value="Unassembled WGS sequence"/>
</dbReference>
<accession>A0ABT6ZE90</accession>
<evidence type="ECO:0000313" key="4">
    <source>
        <dbReference type="Proteomes" id="UP001321481"/>
    </source>
</evidence>
<dbReference type="InterPro" id="IPR029058">
    <property type="entry name" value="AB_hydrolase_fold"/>
</dbReference>
<gene>
    <name evidence="3" type="ORF">QNI14_08380</name>
</gene>
<feature type="domain" description="Alpha/beta hydrolase fold-3" evidence="2">
    <location>
        <begin position="139"/>
        <end position="342"/>
    </location>
</feature>
<dbReference type="EMBL" id="JASJND010000005">
    <property type="protein sequence ID" value="MDJ1114469.1"/>
    <property type="molecule type" value="Genomic_DNA"/>
</dbReference>
<dbReference type="Pfam" id="PF07859">
    <property type="entry name" value="Abhydrolase_3"/>
    <property type="match status" value="1"/>
</dbReference>
<comment type="caution">
    <text evidence="3">The sequence shown here is derived from an EMBL/GenBank/DDBJ whole genome shotgun (WGS) entry which is preliminary data.</text>
</comment>
<dbReference type="InterPro" id="IPR050300">
    <property type="entry name" value="GDXG_lipolytic_enzyme"/>
</dbReference>
<dbReference type="SUPFAM" id="SSF53474">
    <property type="entry name" value="alpha/beta-Hydrolases"/>
    <property type="match status" value="1"/>
</dbReference>
<evidence type="ECO:0000313" key="3">
    <source>
        <dbReference type="EMBL" id="MDJ1114469.1"/>
    </source>
</evidence>
<keyword evidence="4" id="KW-1185">Reference proteome</keyword>
<dbReference type="GO" id="GO:0016787">
    <property type="term" value="F:hydrolase activity"/>
    <property type="evidence" value="ECO:0007669"/>
    <property type="project" value="UniProtKB-KW"/>
</dbReference>